<keyword evidence="3" id="KW-1185">Reference proteome</keyword>
<gene>
    <name evidence="2" type="ORF">GCM10007935_28980</name>
</gene>
<dbReference type="RefSeq" id="WP_284308345.1">
    <property type="nucleotide sequence ID" value="NZ_BSPB01000026.1"/>
</dbReference>
<dbReference type="Pfam" id="PF03473">
    <property type="entry name" value="MOSC"/>
    <property type="match status" value="1"/>
</dbReference>
<comment type="caution">
    <text evidence="2">The sequence shown here is derived from an EMBL/GenBank/DDBJ whole genome shotgun (WGS) entry which is preliminary data.</text>
</comment>
<feature type="domain" description="MOSC" evidence="1">
    <location>
        <begin position="138"/>
        <end position="297"/>
    </location>
</feature>
<protein>
    <submittedName>
        <fullName evidence="2">Fe-S protein</fullName>
    </submittedName>
</protein>
<dbReference type="InterPro" id="IPR011037">
    <property type="entry name" value="Pyrv_Knase-like_insert_dom_sf"/>
</dbReference>
<dbReference type="Pfam" id="PF03476">
    <property type="entry name" value="MOSC_N"/>
    <property type="match status" value="1"/>
</dbReference>
<dbReference type="PROSITE" id="PS51340">
    <property type="entry name" value="MOSC"/>
    <property type="match status" value="1"/>
</dbReference>
<accession>A0ABQ6CBB2</accession>
<organism evidence="2 3">
    <name type="scientific">Hydrogenophaga electricum</name>
    <dbReference type="NCBI Taxonomy" id="1230953"/>
    <lineage>
        <taxon>Bacteria</taxon>
        <taxon>Pseudomonadati</taxon>
        <taxon>Pseudomonadota</taxon>
        <taxon>Betaproteobacteria</taxon>
        <taxon>Burkholderiales</taxon>
        <taxon>Comamonadaceae</taxon>
        <taxon>Hydrogenophaga</taxon>
    </lineage>
</organism>
<dbReference type="EMBL" id="BSPB01000026">
    <property type="protein sequence ID" value="GLS15462.1"/>
    <property type="molecule type" value="Genomic_DNA"/>
</dbReference>
<dbReference type="SUPFAM" id="SSF141673">
    <property type="entry name" value="MOSC N-terminal domain-like"/>
    <property type="match status" value="1"/>
</dbReference>
<reference evidence="3" key="1">
    <citation type="journal article" date="2019" name="Int. J. Syst. Evol. Microbiol.">
        <title>The Global Catalogue of Microorganisms (GCM) 10K type strain sequencing project: providing services to taxonomists for standard genome sequencing and annotation.</title>
        <authorList>
            <consortium name="The Broad Institute Genomics Platform"/>
            <consortium name="The Broad Institute Genome Sequencing Center for Infectious Disease"/>
            <person name="Wu L."/>
            <person name="Ma J."/>
        </authorList>
    </citation>
    <scope>NUCLEOTIDE SEQUENCE [LARGE SCALE GENOMIC DNA]</scope>
    <source>
        <strain evidence="3">NBRC 109341</strain>
    </source>
</reference>
<proteinExistence type="predicted"/>
<dbReference type="PANTHER" id="PTHR14237">
    <property type="entry name" value="MOLYBDOPTERIN COFACTOR SULFURASE MOSC"/>
    <property type="match status" value="1"/>
</dbReference>
<sequence length="301" mass="32941">MTDSLPQADASADLQARIAELWVYPVKSCAGVAMPEAELTPTGLAWDRAWMVVDETGGFVTQRELPRMALIQPAFRLGQLVLRAPGMLALHLSLEAAEFPRRVRVWDDEVDAWDMGDVAAQWFSDFLAPEAPPALKKLRLVRFDPEVQRRCSEKWTGGRAAFAQFADGFSVLVTSTASVAELNRRLGAAGEAAVDQRRFRANIVLADVEPHDEDRIGAWRVHTAEGVAALENVKPCSRCPIPNIDPDTAQSHPAVNDALQAYRQDRRLGGALTFGMNAIVLEGDGLVLRVGQAVSADWAFD</sequence>
<dbReference type="SUPFAM" id="SSF50800">
    <property type="entry name" value="PK beta-barrel domain-like"/>
    <property type="match status" value="1"/>
</dbReference>
<dbReference type="InterPro" id="IPR005303">
    <property type="entry name" value="MOCOS_middle"/>
</dbReference>
<dbReference type="InterPro" id="IPR005302">
    <property type="entry name" value="MoCF_Sase_C"/>
</dbReference>
<dbReference type="PANTHER" id="PTHR14237:SF19">
    <property type="entry name" value="MITOCHONDRIAL AMIDOXIME REDUCING COMPONENT 1"/>
    <property type="match status" value="1"/>
</dbReference>
<dbReference type="Proteomes" id="UP001156903">
    <property type="component" value="Unassembled WGS sequence"/>
</dbReference>
<evidence type="ECO:0000313" key="2">
    <source>
        <dbReference type="EMBL" id="GLS15462.1"/>
    </source>
</evidence>
<evidence type="ECO:0000313" key="3">
    <source>
        <dbReference type="Proteomes" id="UP001156903"/>
    </source>
</evidence>
<name>A0ABQ6CBB2_9BURK</name>
<evidence type="ECO:0000259" key="1">
    <source>
        <dbReference type="PROSITE" id="PS51340"/>
    </source>
</evidence>